<dbReference type="Pfam" id="PF00704">
    <property type="entry name" value="Glyco_hydro_18"/>
    <property type="match status" value="1"/>
</dbReference>
<evidence type="ECO:0000256" key="2">
    <source>
        <dbReference type="SAM" id="SignalP"/>
    </source>
</evidence>
<dbReference type="SUPFAM" id="SSF54556">
    <property type="entry name" value="Chitinase insertion domain"/>
    <property type="match status" value="1"/>
</dbReference>
<accession>A0AAD7JCR0</accession>
<dbReference type="SUPFAM" id="SSF51445">
    <property type="entry name" value="(Trans)glycosidases"/>
    <property type="match status" value="1"/>
</dbReference>
<dbReference type="CDD" id="cd00035">
    <property type="entry name" value="ChtBD1"/>
    <property type="match status" value="1"/>
</dbReference>
<dbReference type="EMBL" id="JARKIB010000033">
    <property type="protein sequence ID" value="KAJ7762137.1"/>
    <property type="molecule type" value="Genomic_DNA"/>
</dbReference>
<dbReference type="Gene3D" id="3.10.50.10">
    <property type="match status" value="1"/>
</dbReference>
<dbReference type="Gene3D" id="3.20.20.80">
    <property type="entry name" value="Glycosidases"/>
    <property type="match status" value="1"/>
</dbReference>
<gene>
    <name evidence="4" type="ORF">B0H16DRAFT_1455758</name>
</gene>
<dbReference type="InterPro" id="IPR050314">
    <property type="entry name" value="Glycosyl_Hydrlase_18"/>
</dbReference>
<dbReference type="PANTHER" id="PTHR11177">
    <property type="entry name" value="CHITINASE"/>
    <property type="match status" value="1"/>
</dbReference>
<protein>
    <recommendedName>
        <fullName evidence="3">GH18 domain-containing protein</fullName>
    </recommendedName>
</protein>
<organism evidence="4 5">
    <name type="scientific">Mycena metata</name>
    <dbReference type="NCBI Taxonomy" id="1033252"/>
    <lineage>
        <taxon>Eukaryota</taxon>
        <taxon>Fungi</taxon>
        <taxon>Dikarya</taxon>
        <taxon>Basidiomycota</taxon>
        <taxon>Agaricomycotina</taxon>
        <taxon>Agaricomycetes</taxon>
        <taxon>Agaricomycetidae</taxon>
        <taxon>Agaricales</taxon>
        <taxon>Marasmiineae</taxon>
        <taxon>Mycenaceae</taxon>
        <taxon>Mycena</taxon>
    </lineage>
</organism>
<keyword evidence="2" id="KW-0732">Signal</keyword>
<feature type="chain" id="PRO_5041960648" description="GH18 domain-containing protein" evidence="2">
    <location>
        <begin position="20"/>
        <end position="1691"/>
    </location>
</feature>
<comment type="caution">
    <text evidence="4">The sequence shown here is derived from an EMBL/GenBank/DDBJ whole genome shotgun (WGS) entry which is preliminary data.</text>
</comment>
<sequence length="1691" mass="181703">MKFGLRGVACLLLSTKLSPDLIRVVAHASSTSTASAALSQSTLPVGSCTAEIVTYGDSFCKTVAAGGPCTSNCDAKAQFGFCGTTDEFCGTGCMSNCNPAQPASCAANQQSALQRRIGYYEGWASSRSCDSYTPSAMDVDVLTHVNFAFAYISDSFEVVEMTSGDSKLWTETTALKSRNPALKVFLSIGGWTFNNPPTAGIFSALAASSANTNKFIKSVLNVMNAYGFDGIDIEDRGGSANDKVNYPTFLKAVKKAFTPYGYELSFTAPSSYWYLQNYDLPNLLADGAADWVNVMTYDLHVRLPALWGVWDSPADYIGSIVLAHTNLTQIMMTFQLYANVGIDPSKIVMGLGFYGRSFQLSSASCTDPGCPFAGAAPAGPCSANAGTLMFAEIEDIISSVGSDQLVFDEAAAVKYLVYDNNNWVSYDDQQTLDMKLQYANGICLSGTMVWSLDQLSGETWQLILHPHLLPENISGDSCTYTGCGLICPKDTTILGKLQQNPITLEPVGDAPQSCTWRGYSPSGQCNGTCLDGEIVMGLSKIGDTPGAVHVPGVTLRYAANQAKRQGITVRQLTVVSLRVLQARQRLRPFSRVRIWSFAPRASTRPCAAKITSASPTANSTALYQIAWTVPAQSVKPSYSATTRAMQVLRVLAVINVTTAAIHPIDAKFSPVNVGDVFPESETMRNAVTFAVDYDDNQGTTADTFTGDGSSGLSDDGKENDSPFSSVFISSPNAASVSSLDLDSDWALTDCDATSDEAQSVLAYCTCPMAEEDCGCGHVFIGGAADTIVKLPSSCGLGPYARVVSLEVHPDQTALSGKRAGKRSADPVYSLAFDYAFTDISVDKGPIYMRADMTDMPGYWDSIIDSPPDATSSVRKRDLNFHQPRGLEKRWFGSFKAWLSKLNTLTTSDSISRNYHWSDTYTIFHQEEVCLAAFVVITEIDLPLVLSELPEQPGHQFASINSQFGYYLEATVVPPAVQQAYVYFKAGISVTSVRKDHRKASISSLHFYGKLKPHKAAFTITGIASASWNSGRYELVNFGFPGLYYPGLLTLGPSLHLYGELSGQLSLAGTYKTAVSYTFPNLDLSFGKQDADAGVSNFGSPVAPTNHFSGFDSSVGWNVELSGTADVHLIPSLQLGVSVLGGSLIDAQVFVEADLFAGLSITGSVSKAVALDACITPDIGVSLSAGLTGSVLYWQTGPLSTIFYTATSTLEPSCLNSVTEPPGGSGGTSSVVDENRIISRPGSTGRNRSPERRNTSEPAYAVALDGRTIHPTGRWEREGLRGDTPDLNKRDIPFLPGNLFCPATDSDIGSTATNCDPYAGDSNALSQRDVLDEHLFAREAHSVPLSNETRRRNDHAAEVHRLSKLPIAVFDSLKVNAYYDLASPAILDGAIHAYANMPPYYSVKTLRSSNGAPAMIAATNPGQQTSAIPGAKHVAIPASLFIDYLHQFPEVWTDGSNNSFCEWVNNNLWEVPAYMPVGSRPVIEQIGLCYPSLANSRSAGIPVLEQIANVYKNSAFYVTEKILDPGILTVASGIVKEDDFKGDCPTAQVAALRTLAMITPFMNTWYTAYAANTPNAVPAPAIFVGEYNSWVKQIVEGVQNAVTSQMDTLIPLYNNGDTRAVAVKLSTNPVLSVWAKLTPRVPAGTPWVPTTNLRASYSLGVDPAVNAKEHGEPVQFTDPHQSHHIQHTSHFL</sequence>
<dbReference type="InterPro" id="IPR017853">
    <property type="entry name" value="GH"/>
</dbReference>
<feature type="region of interest" description="Disordered" evidence="1">
    <location>
        <begin position="1217"/>
        <end position="1258"/>
    </location>
</feature>
<dbReference type="PANTHER" id="PTHR11177:SF397">
    <property type="entry name" value="CHITINASE"/>
    <property type="match status" value="1"/>
</dbReference>
<evidence type="ECO:0000256" key="1">
    <source>
        <dbReference type="SAM" id="MobiDB-lite"/>
    </source>
</evidence>
<dbReference type="SMART" id="SM00636">
    <property type="entry name" value="Glyco_18"/>
    <property type="match status" value="1"/>
</dbReference>
<keyword evidence="5" id="KW-1185">Reference proteome</keyword>
<dbReference type="InterPro" id="IPR029070">
    <property type="entry name" value="Chitinase_insertion_sf"/>
</dbReference>
<dbReference type="GO" id="GO:0005975">
    <property type="term" value="P:carbohydrate metabolic process"/>
    <property type="evidence" value="ECO:0007669"/>
    <property type="project" value="InterPro"/>
</dbReference>
<dbReference type="PROSITE" id="PS51910">
    <property type="entry name" value="GH18_2"/>
    <property type="match status" value="1"/>
</dbReference>
<evidence type="ECO:0000313" key="5">
    <source>
        <dbReference type="Proteomes" id="UP001215598"/>
    </source>
</evidence>
<dbReference type="InterPro" id="IPR001223">
    <property type="entry name" value="Glyco_hydro18_cat"/>
</dbReference>
<proteinExistence type="predicted"/>
<dbReference type="GO" id="GO:0008061">
    <property type="term" value="F:chitin binding"/>
    <property type="evidence" value="ECO:0007669"/>
    <property type="project" value="InterPro"/>
</dbReference>
<dbReference type="Proteomes" id="UP001215598">
    <property type="component" value="Unassembled WGS sequence"/>
</dbReference>
<evidence type="ECO:0000313" key="4">
    <source>
        <dbReference type="EMBL" id="KAJ7762137.1"/>
    </source>
</evidence>
<name>A0AAD7JCR0_9AGAR</name>
<reference evidence="4" key="1">
    <citation type="submission" date="2023-03" db="EMBL/GenBank/DDBJ databases">
        <title>Massive genome expansion in bonnet fungi (Mycena s.s.) driven by repeated elements and novel gene families across ecological guilds.</title>
        <authorList>
            <consortium name="Lawrence Berkeley National Laboratory"/>
            <person name="Harder C.B."/>
            <person name="Miyauchi S."/>
            <person name="Viragh M."/>
            <person name="Kuo A."/>
            <person name="Thoen E."/>
            <person name="Andreopoulos B."/>
            <person name="Lu D."/>
            <person name="Skrede I."/>
            <person name="Drula E."/>
            <person name="Henrissat B."/>
            <person name="Morin E."/>
            <person name="Kohler A."/>
            <person name="Barry K."/>
            <person name="LaButti K."/>
            <person name="Morin E."/>
            <person name="Salamov A."/>
            <person name="Lipzen A."/>
            <person name="Mereny Z."/>
            <person name="Hegedus B."/>
            <person name="Baldrian P."/>
            <person name="Stursova M."/>
            <person name="Weitz H."/>
            <person name="Taylor A."/>
            <person name="Grigoriev I.V."/>
            <person name="Nagy L.G."/>
            <person name="Martin F."/>
            <person name="Kauserud H."/>
        </authorList>
    </citation>
    <scope>NUCLEOTIDE SEQUENCE</scope>
    <source>
        <strain evidence="4">CBHHK182m</strain>
    </source>
</reference>
<feature type="signal peptide" evidence="2">
    <location>
        <begin position="1"/>
        <end position="19"/>
    </location>
</feature>
<dbReference type="InterPro" id="IPR011583">
    <property type="entry name" value="Chitinase_II/V-like_cat"/>
</dbReference>
<feature type="compositionally biased region" description="Low complexity" evidence="1">
    <location>
        <begin position="1217"/>
        <end position="1231"/>
    </location>
</feature>
<evidence type="ECO:0000259" key="3">
    <source>
        <dbReference type="PROSITE" id="PS51910"/>
    </source>
</evidence>
<feature type="domain" description="GH18" evidence="3">
    <location>
        <begin position="114"/>
        <end position="466"/>
    </location>
</feature>